<dbReference type="InterPro" id="IPR010290">
    <property type="entry name" value="TM_effector"/>
</dbReference>
<feature type="transmembrane region" description="Helical" evidence="7">
    <location>
        <begin position="21"/>
        <end position="39"/>
    </location>
</feature>
<dbReference type="RefSeq" id="WP_005398851.1">
    <property type="nucleotide sequence ID" value="NZ_JH601088.1"/>
</dbReference>
<dbReference type="InterPro" id="IPR036259">
    <property type="entry name" value="MFS_trans_sf"/>
</dbReference>
<proteinExistence type="predicted"/>
<dbReference type="PANTHER" id="PTHR23513:SF6">
    <property type="entry name" value="MAJOR FACILITATOR SUPERFAMILY ASSOCIATED DOMAIN-CONTAINING PROTEIN"/>
    <property type="match status" value="1"/>
</dbReference>
<dbReference type="PANTHER" id="PTHR23513">
    <property type="entry name" value="INTEGRAL MEMBRANE EFFLUX PROTEIN-RELATED"/>
    <property type="match status" value="1"/>
</dbReference>
<dbReference type="GO" id="GO:0005886">
    <property type="term" value="C:plasma membrane"/>
    <property type="evidence" value="ECO:0007669"/>
    <property type="project" value="UniProtKB-SubCell"/>
</dbReference>
<sequence length="411" mass="46361">MKLLLKNKKYRLQVISRFISDIGEYLFNIVFVVYAANVYKSELAVSIASVVALLPIFLELYTGILADGTKNKKKKIYAIGWIQATLFVIAYFLIGNNSILAFATLSLINITSDSVGLYLSNLEYTFFNKIVIKEDIREASLFNQVMYRLKSLIGPALGVWLLSISNNNYKLITLINAATFAIYAIMSYRIYRDLDSPKVAEKENFRTKIKEIFRNIVMVFEQDEDNKGMASKMIVTDSLMGGVSTAINNMVMVSFVLNPMFSLSFEHLTLLSSILFTTTAIVSGMFANDIFSKMSLKKLFEISIYFSIISAVLFFINSDISRLIGYTFAASSFYVRIKTGPKRTAAIFEYVSEDRLASVTSAMQFVSMVSLPIITGLMLTLYNLNKNIAWTLSIIILVGNLLWLGKRKKEL</sequence>
<reference evidence="8 9" key="1">
    <citation type="submission" date="2012-01" db="EMBL/GenBank/DDBJ databases">
        <title>The Genome Sequence of Helcococcus kunzii ATCC 51366.</title>
        <authorList>
            <consortium name="The Broad Institute Genome Sequencing Platform"/>
            <person name="Earl A."/>
            <person name="Ward D."/>
            <person name="Feldgarden M."/>
            <person name="Gevers D."/>
            <person name="Huys G."/>
            <person name="Young S.K."/>
            <person name="Zeng Q."/>
            <person name="Gargeya S."/>
            <person name="Fitzgerald M."/>
            <person name="Haas B."/>
            <person name="Abouelleil A."/>
            <person name="Alvarado L."/>
            <person name="Arachchi H.M."/>
            <person name="Berlin A."/>
            <person name="Chapman S.B."/>
            <person name="Gearin G."/>
            <person name="Goldberg J."/>
            <person name="Griggs A."/>
            <person name="Gujja S."/>
            <person name="Hansen M."/>
            <person name="Heiman D."/>
            <person name="Howarth C."/>
            <person name="Larimer J."/>
            <person name="Lui A."/>
            <person name="MacDonald P.J.P."/>
            <person name="McCowen C."/>
            <person name="Montmayeur A."/>
            <person name="Murphy C."/>
            <person name="Neiman D."/>
            <person name="Pearson M."/>
            <person name="Priest M."/>
            <person name="Roberts A."/>
            <person name="Saif S."/>
            <person name="Shea T."/>
            <person name="Sisk P."/>
            <person name="Stolte C."/>
            <person name="Sykes S."/>
            <person name="Wortman J."/>
            <person name="Nusbaum C."/>
            <person name="Birren B."/>
        </authorList>
    </citation>
    <scope>NUCLEOTIDE SEQUENCE [LARGE SCALE GENOMIC DNA]</scope>
    <source>
        <strain evidence="8 9">ATCC 51366</strain>
    </source>
</reference>
<dbReference type="AlphaFoldDB" id="H3NPR4"/>
<feature type="transmembrane region" description="Helical" evidence="7">
    <location>
        <begin position="147"/>
        <end position="165"/>
    </location>
</feature>
<keyword evidence="6 7" id="KW-0472">Membrane</keyword>
<dbReference type="STRING" id="883114.HMPREF9709_01336"/>
<keyword evidence="4 7" id="KW-0812">Transmembrane</keyword>
<keyword evidence="2" id="KW-0813">Transport</keyword>
<comment type="caution">
    <text evidence="8">The sequence shown here is derived from an EMBL/GenBank/DDBJ whole genome shotgun (WGS) entry which is preliminary data.</text>
</comment>
<protein>
    <recommendedName>
        <fullName evidence="10">Major facilitator superfamily (MFS) profile domain-containing protein</fullName>
    </recommendedName>
</protein>
<dbReference type="SUPFAM" id="SSF103473">
    <property type="entry name" value="MFS general substrate transporter"/>
    <property type="match status" value="2"/>
</dbReference>
<evidence type="ECO:0000256" key="7">
    <source>
        <dbReference type="SAM" id="Phobius"/>
    </source>
</evidence>
<dbReference type="Pfam" id="PF05977">
    <property type="entry name" value="MFS_3"/>
    <property type="match status" value="1"/>
</dbReference>
<evidence type="ECO:0008006" key="10">
    <source>
        <dbReference type="Google" id="ProtNLM"/>
    </source>
</evidence>
<evidence type="ECO:0000256" key="2">
    <source>
        <dbReference type="ARBA" id="ARBA00022448"/>
    </source>
</evidence>
<organism evidence="8 9">
    <name type="scientific">Helcococcus kunzii ATCC 51366</name>
    <dbReference type="NCBI Taxonomy" id="883114"/>
    <lineage>
        <taxon>Bacteria</taxon>
        <taxon>Bacillati</taxon>
        <taxon>Bacillota</taxon>
        <taxon>Tissierellia</taxon>
        <taxon>Tissierellales</taxon>
        <taxon>Peptoniphilaceae</taxon>
        <taxon>Helcococcus</taxon>
    </lineage>
</organism>
<feature type="transmembrane region" description="Helical" evidence="7">
    <location>
        <begin position="239"/>
        <end position="261"/>
    </location>
</feature>
<feature type="transmembrane region" description="Helical" evidence="7">
    <location>
        <begin position="45"/>
        <end position="64"/>
    </location>
</feature>
<keyword evidence="3" id="KW-1003">Cell membrane</keyword>
<dbReference type="GeneID" id="96999303"/>
<accession>H3NPR4</accession>
<dbReference type="EMBL" id="AGEI01000024">
    <property type="protein sequence ID" value="EHR33292.1"/>
    <property type="molecule type" value="Genomic_DNA"/>
</dbReference>
<feature type="transmembrane region" description="Helical" evidence="7">
    <location>
        <begin position="362"/>
        <end position="382"/>
    </location>
</feature>
<feature type="transmembrane region" description="Helical" evidence="7">
    <location>
        <begin position="171"/>
        <end position="191"/>
    </location>
</feature>
<evidence type="ECO:0000256" key="3">
    <source>
        <dbReference type="ARBA" id="ARBA00022475"/>
    </source>
</evidence>
<evidence type="ECO:0000256" key="1">
    <source>
        <dbReference type="ARBA" id="ARBA00004651"/>
    </source>
</evidence>
<evidence type="ECO:0000256" key="5">
    <source>
        <dbReference type="ARBA" id="ARBA00022989"/>
    </source>
</evidence>
<name>H3NPR4_9FIRM</name>
<dbReference type="eggNOG" id="ENOG5032TUR">
    <property type="taxonomic scope" value="Bacteria"/>
</dbReference>
<evidence type="ECO:0000256" key="6">
    <source>
        <dbReference type="ARBA" id="ARBA00023136"/>
    </source>
</evidence>
<gene>
    <name evidence="8" type="ORF">HMPREF9709_01336</name>
</gene>
<dbReference type="Proteomes" id="UP000004191">
    <property type="component" value="Unassembled WGS sequence"/>
</dbReference>
<feature type="transmembrane region" description="Helical" evidence="7">
    <location>
        <begin position="267"/>
        <end position="287"/>
    </location>
</feature>
<evidence type="ECO:0000313" key="8">
    <source>
        <dbReference type="EMBL" id="EHR33292.1"/>
    </source>
</evidence>
<dbReference type="OrthoDB" id="2989542at2"/>
<comment type="subcellular location">
    <subcellularLocation>
        <location evidence="1">Cell membrane</location>
        <topology evidence="1">Multi-pass membrane protein</topology>
    </subcellularLocation>
</comment>
<evidence type="ECO:0000313" key="9">
    <source>
        <dbReference type="Proteomes" id="UP000004191"/>
    </source>
</evidence>
<feature type="transmembrane region" description="Helical" evidence="7">
    <location>
        <begin position="388"/>
        <end position="405"/>
    </location>
</feature>
<keyword evidence="9" id="KW-1185">Reference proteome</keyword>
<keyword evidence="5 7" id="KW-1133">Transmembrane helix</keyword>
<feature type="transmembrane region" description="Helical" evidence="7">
    <location>
        <begin position="299"/>
        <end position="317"/>
    </location>
</feature>
<dbReference type="HOGENOM" id="CLU_051151_2_0_9"/>
<dbReference type="Gene3D" id="1.20.1250.20">
    <property type="entry name" value="MFS general substrate transporter like domains"/>
    <property type="match status" value="1"/>
</dbReference>
<evidence type="ECO:0000256" key="4">
    <source>
        <dbReference type="ARBA" id="ARBA00022692"/>
    </source>
</evidence>